<name>A0A840I0D7_9PROT</name>
<dbReference type="AlphaFoldDB" id="A0A840I0D7"/>
<dbReference type="EMBL" id="JACHOB010000001">
    <property type="protein sequence ID" value="MBB4657638.1"/>
    <property type="molecule type" value="Genomic_DNA"/>
</dbReference>
<dbReference type="Proteomes" id="UP000563524">
    <property type="component" value="Unassembled WGS sequence"/>
</dbReference>
<dbReference type="PROSITE" id="PS51257">
    <property type="entry name" value="PROKAR_LIPOPROTEIN"/>
    <property type="match status" value="1"/>
</dbReference>
<comment type="caution">
    <text evidence="1">The sequence shown here is derived from an EMBL/GenBank/DDBJ whole genome shotgun (WGS) entry which is preliminary data.</text>
</comment>
<evidence type="ECO:0000313" key="2">
    <source>
        <dbReference type="Proteomes" id="UP000563524"/>
    </source>
</evidence>
<organism evidence="1 2">
    <name type="scientific">Parvularcula dongshanensis</name>
    <dbReference type="NCBI Taxonomy" id="1173995"/>
    <lineage>
        <taxon>Bacteria</taxon>
        <taxon>Pseudomonadati</taxon>
        <taxon>Pseudomonadota</taxon>
        <taxon>Alphaproteobacteria</taxon>
        <taxon>Parvularculales</taxon>
        <taxon>Parvularculaceae</taxon>
        <taxon>Parvularcula</taxon>
    </lineage>
</organism>
<protein>
    <recommendedName>
        <fullName evidence="3">Lipoprotein</fullName>
    </recommendedName>
</protein>
<keyword evidence="2" id="KW-1185">Reference proteome</keyword>
<sequence>MKRILLCAALLLAACGQPDEDVTLETPRTVPAEAPSEEPLAIGTTYADVDTLVAAAAPMAPDIEVEAREQNDGEMRITILASGYEDDSLAAERFEIEADSGPDGLTVTGLEKSHRCYRGETEDWTTELCP</sequence>
<gene>
    <name evidence="1" type="ORF">GGQ59_000138</name>
</gene>
<evidence type="ECO:0000313" key="1">
    <source>
        <dbReference type="EMBL" id="MBB4657638.1"/>
    </source>
</evidence>
<dbReference type="RefSeq" id="WP_183814908.1">
    <property type="nucleotide sequence ID" value="NZ_JACHOB010000001.1"/>
</dbReference>
<accession>A0A840I0D7</accession>
<evidence type="ECO:0008006" key="3">
    <source>
        <dbReference type="Google" id="ProtNLM"/>
    </source>
</evidence>
<proteinExistence type="predicted"/>
<reference evidence="1 2" key="1">
    <citation type="submission" date="2020-08" db="EMBL/GenBank/DDBJ databases">
        <title>Genomic Encyclopedia of Type Strains, Phase IV (KMG-IV): sequencing the most valuable type-strain genomes for metagenomic binning, comparative biology and taxonomic classification.</title>
        <authorList>
            <person name="Goeker M."/>
        </authorList>
    </citation>
    <scope>NUCLEOTIDE SEQUENCE [LARGE SCALE GENOMIC DNA]</scope>
    <source>
        <strain evidence="1 2">DSM 102850</strain>
    </source>
</reference>